<dbReference type="PANTHER" id="PTHR48069">
    <property type="entry name" value="DIHYDROFOLATE REDUCTASE"/>
    <property type="match status" value="1"/>
</dbReference>
<accession>A0A8J7Y862</accession>
<evidence type="ECO:0000256" key="3">
    <source>
        <dbReference type="ARBA" id="ARBA00022563"/>
    </source>
</evidence>
<dbReference type="GO" id="GO:0050661">
    <property type="term" value="F:NADP binding"/>
    <property type="evidence" value="ECO:0007669"/>
    <property type="project" value="InterPro"/>
</dbReference>
<evidence type="ECO:0000313" key="8">
    <source>
        <dbReference type="EMBL" id="MBV0926360.1"/>
    </source>
</evidence>
<keyword evidence="9" id="KW-1185">Reference proteome</keyword>
<feature type="domain" description="DHFR" evidence="7">
    <location>
        <begin position="2"/>
        <end position="162"/>
    </location>
</feature>
<dbReference type="RefSeq" id="WP_162319314.1">
    <property type="nucleotide sequence ID" value="NZ_JAHQXF010000004.1"/>
</dbReference>
<keyword evidence="4" id="KW-0521">NADP</keyword>
<keyword evidence="3" id="KW-0554">One-carbon metabolism</keyword>
<dbReference type="GO" id="GO:0005829">
    <property type="term" value="C:cytosol"/>
    <property type="evidence" value="ECO:0007669"/>
    <property type="project" value="TreeGrafter"/>
</dbReference>
<gene>
    <name evidence="8" type="ORF">KTS45_19310</name>
</gene>
<comment type="pathway">
    <text evidence="1">Cofactor biosynthesis; tetrahydrofolate biosynthesis; 5,6,7,8-tetrahydrofolate from 7,8-dihydrofolate: step 1/1.</text>
</comment>
<reference evidence="8 9" key="1">
    <citation type="submission" date="2021-06" db="EMBL/GenBank/DDBJ databases">
        <title>New haloarchaea isolates fom saline soil.</title>
        <authorList>
            <person name="Duran-Viseras A."/>
            <person name="Sanchez-Porro C.S."/>
            <person name="Ventosa A."/>
        </authorList>
    </citation>
    <scope>NUCLEOTIDE SEQUENCE [LARGE SCALE GENOMIC DNA]</scope>
    <source>
        <strain evidence="8 9">JCM 183640</strain>
    </source>
</reference>
<evidence type="ECO:0000256" key="6">
    <source>
        <dbReference type="RuleBase" id="RU004474"/>
    </source>
</evidence>
<dbReference type="PRINTS" id="PR00070">
    <property type="entry name" value="DHFR"/>
</dbReference>
<evidence type="ECO:0000256" key="5">
    <source>
        <dbReference type="ARBA" id="ARBA00023002"/>
    </source>
</evidence>
<protein>
    <recommendedName>
        <fullName evidence="2">dihydrofolate reductase</fullName>
        <ecNumber evidence="2">1.5.1.3</ecNumber>
    </recommendedName>
</protein>
<dbReference type="GO" id="GO:0006730">
    <property type="term" value="P:one-carbon metabolic process"/>
    <property type="evidence" value="ECO:0007669"/>
    <property type="project" value="UniProtKB-KW"/>
</dbReference>
<comment type="caution">
    <text evidence="8">The sequence shown here is derived from an EMBL/GenBank/DDBJ whole genome shotgun (WGS) entry which is preliminary data.</text>
</comment>
<dbReference type="InterPro" id="IPR012259">
    <property type="entry name" value="DHFR"/>
</dbReference>
<dbReference type="AlphaFoldDB" id="A0A8J7Y862"/>
<dbReference type="InterPro" id="IPR024072">
    <property type="entry name" value="DHFR-like_dom_sf"/>
</dbReference>
<organism evidence="8 9">
    <name type="scientific">Haloarcula limicola</name>
    <dbReference type="NCBI Taxonomy" id="1429915"/>
    <lineage>
        <taxon>Archaea</taxon>
        <taxon>Methanobacteriati</taxon>
        <taxon>Methanobacteriota</taxon>
        <taxon>Stenosarchaea group</taxon>
        <taxon>Halobacteria</taxon>
        <taxon>Halobacteriales</taxon>
        <taxon>Haloarculaceae</taxon>
        <taxon>Haloarcula</taxon>
    </lineage>
</organism>
<dbReference type="GO" id="GO:0004146">
    <property type="term" value="F:dihydrofolate reductase activity"/>
    <property type="evidence" value="ECO:0007669"/>
    <property type="project" value="UniProtKB-EC"/>
</dbReference>
<evidence type="ECO:0000256" key="4">
    <source>
        <dbReference type="ARBA" id="ARBA00022857"/>
    </source>
</evidence>
<dbReference type="PANTHER" id="PTHR48069:SF3">
    <property type="entry name" value="DIHYDROFOLATE REDUCTASE"/>
    <property type="match status" value="1"/>
</dbReference>
<dbReference type="InterPro" id="IPR017925">
    <property type="entry name" value="DHFR_CS"/>
</dbReference>
<evidence type="ECO:0000259" key="7">
    <source>
        <dbReference type="PROSITE" id="PS51330"/>
    </source>
</evidence>
<dbReference type="EC" id="1.5.1.3" evidence="2"/>
<dbReference type="GO" id="GO:0046654">
    <property type="term" value="P:tetrahydrofolate biosynthetic process"/>
    <property type="evidence" value="ECO:0007669"/>
    <property type="project" value="InterPro"/>
</dbReference>
<dbReference type="PROSITE" id="PS00075">
    <property type="entry name" value="DHFR_1"/>
    <property type="match status" value="1"/>
</dbReference>
<dbReference type="OrthoDB" id="198183at2157"/>
<dbReference type="Pfam" id="PF00186">
    <property type="entry name" value="DHFR_1"/>
    <property type="match status" value="1"/>
</dbReference>
<dbReference type="GO" id="GO:0046655">
    <property type="term" value="P:folic acid metabolic process"/>
    <property type="evidence" value="ECO:0007669"/>
    <property type="project" value="TreeGrafter"/>
</dbReference>
<dbReference type="PIRSF" id="PIRSF000194">
    <property type="entry name" value="DHFR"/>
    <property type="match status" value="1"/>
</dbReference>
<dbReference type="EMBL" id="JAHQXF010000004">
    <property type="protein sequence ID" value="MBV0926360.1"/>
    <property type="molecule type" value="Genomic_DNA"/>
</dbReference>
<evidence type="ECO:0000313" key="9">
    <source>
        <dbReference type="Proteomes" id="UP000766550"/>
    </source>
</evidence>
<dbReference type="Proteomes" id="UP000766550">
    <property type="component" value="Unassembled WGS sequence"/>
</dbReference>
<proteinExistence type="inferred from homology"/>
<dbReference type="SUPFAM" id="SSF53597">
    <property type="entry name" value="Dihydrofolate reductase-like"/>
    <property type="match status" value="1"/>
</dbReference>
<evidence type="ECO:0000256" key="2">
    <source>
        <dbReference type="ARBA" id="ARBA00012856"/>
    </source>
</evidence>
<evidence type="ECO:0000256" key="1">
    <source>
        <dbReference type="ARBA" id="ARBA00004903"/>
    </source>
</evidence>
<dbReference type="PROSITE" id="PS51330">
    <property type="entry name" value="DHFR_2"/>
    <property type="match status" value="1"/>
</dbReference>
<name>A0A8J7Y862_9EURY</name>
<dbReference type="InterPro" id="IPR001796">
    <property type="entry name" value="DHFR_dom"/>
</dbReference>
<dbReference type="CDD" id="cd00209">
    <property type="entry name" value="DHFR"/>
    <property type="match status" value="1"/>
</dbReference>
<comment type="similarity">
    <text evidence="6">Belongs to the dihydrofolate reductase family.</text>
</comment>
<keyword evidence="5" id="KW-0560">Oxidoreductase</keyword>
<dbReference type="GO" id="GO:0046452">
    <property type="term" value="P:dihydrofolate metabolic process"/>
    <property type="evidence" value="ECO:0007669"/>
    <property type="project" value="TreeGrafter"/>
</dbReference>
<dbReference type="Gene3D" id="3.40.430.10">
    <property type="entry name" value="Dihydrofolate Reductase, subunit A"/>
    <property type="match status" value="1"/>
</dbReference>
<sequence length="162" mass="17674">MALSLVAAVAANGVIGADGSVPWHYPEDLEHFKRTTVGHPVIVGRRTFETIAQELGGPLPERHNVVLTHRPESLPDSVAVVESRSDALAAAQSTGAATAYVIGGGSVYRQFLPDADELVLTELDAAYEGDTTFPSVDWSQWRVVDRDRRDAFEIVTYARRTR</sequence>